<dbReference type="GO" id="GO:0005886">
    <property type="term" value="C:plasma membrane"/>
    <property type="evidence" value="ECO:0007669"/>
    <property type="project" value="UniProtKB-SubCell"/>
</dbReference>
<dbReference type="AlphaFoldDB" id="A0AAU9EWI4"/>
<name>A0AAU9EWI4_9BACT</name>
<organism evidence="9 10">
    <name type="scientific">Desulfoferula mesophila</name>
    <dbReference type="NCBI Taxonomy" id="3058419"/>
    <lineage>
        <taxon>Bacteria</taxon>
        <taxon>Pseudomonadati</taxon>
        <taxon>Thermodesulfobacteriota</taxon>
        <taxon>Desulfarculia</taxon>
        <taxon>Desulfarculales</taxon>
        <taxon>Desulfarculaceae</taxon>
        <taxon>Desulfoferula</taxon>
    </lineage>
</organism>
<proteinExistence type="inferred from homology"/>
<keyword evidence="6 8" id="KW-0472">Membrane</keyword>
<protein>
    <recommendedName>
        <fullName evidence="8">Putative manganese efflux pump MntP</fullName>
    </recommendedName>
</protein>
<feature type="transmembrane region" description="Helical" evidence="8">
    <location>
        <begin position="6"/>
        <end position="25"/>
    </location>
</feature>
<dbReference type="PANTHER" id="PTHR35529">
    <property type="entry name" value="MANGANESE EFFLUX PUMP MNTP-RELATED"/>
    <property type="match status" value="1"/>
</dbReference>
<keyword evidence="7 8" id="KW-0464">Manganese</keyword>
<evidence type="ECO:0000256" key="5">
    <source>
        <dbReference type="ARBA" id="ARBA00023065"/>
    </source>
</evidence>
<dbReference type="GO" id="GO:0005384">
    <property type="term" value="F:manganese ion transmembrane transporter activity"/>
    <property type="evidence" value="ECO:0007669"/>
    <property type="project" value="UniProtKB-UniRule"/>
</dbReference>
<evidence type="ECO:0000256" key="7">
    <source>
        <dbReference type="ARBA" id="ARBA00023211"/>
    </source>
</evidence>
<accession>A0AAU9EWI4</accession>
<keyword evidence="10" id="KW-1185">Reference proteome</keyword>
<feature type="transmembrane region" description="Helical" evidence="8">
    <location>
        <begin position="130"/>
        <end position="151"/>
    </location>
</feature>
<comment type="similarity">
    <text evidence="8">Belongs to the MntP (TC 9.B.29) family.</text>
</comment>
<feature type="transmembrane region" description="Helical" evidence="8">
    <location>
        <begin position="37"/>
        <end position="60"/>
    </location>
</feature>
<dbReference type="RefSeq" id="WP_338605810.1">
    <property type="nucleotide sequence ID" value="NZ_AP028679.1"/>
</dbReference>
<evidence type="ECO:0000256" key="6">
    <source>
        <dbReference type="ARBA" id="ARBA00023136"/>
    </source>
</evidence>
<dbReference type="EMBL" id="AP028679">
    <property type="protein sequence ID" value="BEQ14083.1"/>
    <property type="molecule type" value="Genomic_DNA"/>
</dbReference>
<dbReference type="InterPro" id="IPR022929">
    <property type="entry name" value="Put_MntP"/>
</dbReference>
<dbReference type="HAMAP" id="MF_01521">
    <property type="entry name" value="MntP_pump"/>
    <property type="match status" value="1"/>
</dbReference>
<feature type="transmembrane region" description="Helical" evidence="8">
    <location>
        <begin position="105"/>
        <end position="124"/>
    </location>
</feature>
<keyword evidence="2 8" id="KW-1003">Cell membrane</keyword>
<evidence type="ECO:0000256" key="8">
    <source>
        <dbReference type="HAMAP-Rule" id="MF_01521"/>
    </source>
</evidence>
<comment type="subcellular location">
    <subcellularLocation>
        <location evidence="8">Cell membrane</location>
        <topology evidence="8">Multi-pass membrane protein</topology>
    </subcellularLocation>
</comment>
<keyword evidence="3 8" id="KW-0812">Transmembrane</keyword>
<keyword evidence="1 8" id="KW-0813">Transport</keyword>
<evidence type="ECO:0000256" key="2">
    <source>
        <dbReference type="ARBA" id="ARBA00022475"/>
    </source>
</evidence>
<dbReference type="Pfam" id="PF02659">
    <property type="entry name" value="Mntp"/>
    <property type="match status" value="1"/>
</dbReference>
<evidence type="ECO:0000256" key="3">
    <source>
        <dbReference type="ARBA" id="ARBA00022692"/>
    </source>
</evidence>
<feature type="transmembrane region" description="Helical" evidence="8">
    <location>
        <begin position="66"/>
        <end position="84"/>
    </location>
</feature>
<dbReference type="PANTHER" id="PTHR35529:SF1">
    <property type="entry name" value="MANGANESE EFFLUX PUMP MNTP-RELATED"/>
    <property type="match status" value="1"/>
</dbReference>
<dbReference type="Proteomes" id="UP001366166">
    <property type="component" value="Chromosome"/>
</dbReference>
<feature type="transmembrane region" description="Helical" evidence="8">
    <location>
        <begin position="163"/>
        <end position="180"/>
    </location>
</feature>
<evidence type="ECO:0000256" key="1">
    <source>
        <dbReference type="ARBA" id="ARBA00022448"/>
    </source>
</evidence>
<evidence type="ECO:0000256" key="4">
    <source>
        <dbReference type="ARBA" id="ARBA00022989"/>
    </source>
</evidence>
<evidence type="ECO:0000313" key="9">
    <source>
        <dbReference type="EMBL" id="BEQ14083.1"/>
    </source>
</evidence>
<dbReference type="KEGG" id="dmp:FAK_11490"/>
<keyword evidence="5 8" id="KW-0406">Ion transport</keyword>
<dbReference type="InterPro" id="IPR003810">
    <property type="entry name" value="Mntp/YtaF"/>
</dbReference>
<gene>
    <name evidence="8 9" type="primary">mntP</name>
    <name evidence="9" type="ORF">FAK_11490</name>
</gene>
<reference evidence="10" key="1">
    <citation type="journal article" date="2023" name="Arch. Microbiol.">
        <title>Desulfoferula mesophilus gen. nov. sp. nov., a mesophilic sulfate-reducing bacterium isolated from a brackish lake sediment.</title>
        <authorList>
            <person name="Watanabe T."/>
            <person name="Yabe T."/>
            <person name="Tsuji J.M."/>
            <person name="Fukui M."/>
        </authorList>
    </citation>
    <scope>NUCLEOTIDE SEQUENCE [LARGE SCALE GENOMIC DNA]</scope>
    <source>
        <strain evidence="10">12FAK</strain>
    </source>
</reference>
<sequence length="181" mass="18586">MNLVETLALAVALGCDAFAVGLAVGGRFGAPRQIFRLSFHFGLFQFLMPLIGWGLGAGLATVATRWAPWIAAAVLLFIGGKMAWEALQPPEDRSQGLDPTKGWSLVALSLATSIDALGVGLSLGMVGQNVFGSAVVIGIVAAGMTLIAMKLAGLMSAKLGHRMGIVGGAILIAIAIKLVAF</sequence>
<keyword evidence="4 8" id="KW-1133">Transmembrane helix</keyword>
<comment type="function">
    <text evidence="8">Probably functions as a manganese efflux pump.</text>
</comment>
<evidence type="ECO:0000313" key="10">
    <source>
        <dbReference type="Proteomes" id="UP001366166"/>
    </source>
</evidence>